<keyword evidence="2" id="KW-0732">Signal</keyword>
<evidence type="ECO:0000256" key="1">
    <source>
        <dbReference type="SAM" id="MobiDB-lite"/>
    </source>
</evidence>
<feature type="region of interest" description="Disordered" evidence="1">
    <location>
        <begin position="29"/>
        <end position="62"/>
    </location>
</feature>
<dbReference type="AlphaFoldDB" id="A0A371X762"/>
<accession>A0A371X762</accession>
<comment type="caution">
    <text evidence="4">The sequence shown here is derived from an EMBL/GenBank/DDBJ whole genome shotgun (WGS) entry which is preliminary data.</text>
</comment>
<evidence type="ECO:0000259" key="3">
    <source>
        <dbReference type="Pfam" id="PF05239"/>
    </source>
</evidence>
<evidence type="ECO:0000313" key="4">
    <source>
        <dbReference type="EMBL" id="RFC65063.1"/>
    </source>
</evidence>
<feature type="compositionally biased region" description="Polar residues" evidence="1">
    <location>
        <begin position="517"/>
        <end position="527"/>
    </location>
</feature>
<feature type="region of interest" description="Disordered" evidence="1">
    <location>
        <begin position="375"/>
        <end position="448"/>
    </location>
</feature>
<feature type="compositionally biased region" description="Low complexity" evidence="1">
    <location>
        <begin position="337"/>
        <end position="350"/>
    </location>
</feature>
<evidence type="ECO:0000313" key="5">
    <source>
        <dbReference type="Proteomes" id="UP000264310"/>
    </source>
</evidence>
<dbReference type="PANTHER" id="PTHR36505">
    <property type="entry name" value="BLR1072 PROTEIN"/>
    <property type="match status" value="1"/>
</dbReference>
<gene>
    <name evidence="4" type="ORF">DYI37_04155</name>
</gene>
<feature type="compositionally biased region" description="Low complexity" evidence="1">
    <location>
        <begin position="29"/>
        <end position="58"/>
    </location>
</feature>
<evidence type="ECO:0000256" key="2">
    <source>
        <dbReference type="SAM" id="SignalP"/>
    </source>
</evidence>
<organism evidence="4 5">
    <name type="scientific">Fulvimarina endophytica</name>
    <dbReference type="NCBI Taxonomy" id="2293836"/>
    <lineage>
        <taxon>Bacteria</taxon>
        <taxon>Pseudomonadati</taxon>
        <taxon>Pseudomonadota</taxon>
        <taxon>Alphaproteobacteria</taxon>
        <taxon>Hyphomicrobiales</taxon>
        <taxon>Aurantimonadaceae</taxon>
        <taxon>Fulvimarina</taxon>
    </lineage>
</organism>
<dbReference type="Gene3D" id="2.30.30.240">
    <property type="entry name" value="PRC-barrel domain"/>
    <property type="match status" value="3"/>
</dbReference>
<feature type="compositionally biased region" description="Gly residues" evidence="1">
    <location>
        <begin position="179"/>
        <end position="192"/>
    </location>
</feature>
<feature type="domain" description="PRC-barrel" evidence="3">
    <location>
        <begin position="450"/>
        <end position="504"/>
    </location>
</feature>
<feature type="region of interest" description="Disordered" evidence="1">
    <location>
        <begin position="327"/>
        <end position="350"/>
    </location>
</feature>
<dbReference type="Pfam" id="PF05239">
    <property type="entry name" value="PRC"/>
    <property type="match status" value="3"/>
</dbReference>
<dbReference type="SUPFAM" id="SSF50346">
    <property type="entry name" value="PRC-barrel domain"/>
    <property type="match status" value="3"/>
</dbReference>
<sequence length="545" mass="54145">MTMLRRLLVSTALAGVLATGAYAQDANQNATQAPEAAQTEQGMDGQAATSADASAQQGMQGSGNFLQNLSSDQYLASNLNGKSIYASDAQDAEAVATIDNFLLDADGQIVAAIVTTEGEESKQVAVPFDQIQWTMMDGEPRATMASGGQDLAAMPAFQMPDEQNAQASGSATGEQAAGGTAGGDMATGGATTGGDMAASGSATGGDMAASGSAASTDSAATAQSDMAASGSSDAPTMVGENQYLSQNIIGSNVVTGTGQDAETLGSVNNLVVSSSGEIVAGVVGVGGFLGIGEKDVAVPFDDLTFNREEDGTPQIVYASNREQLEAAPSFDDERPQDGQQSSDMSGSAATGTAAATGAAAGAAAGSAVDQTSQAADQAATEVGQAADQAGNSMKQAGDQAAQSAENAAQSTENAAENATGNTDAAGTTAAAGAAGSQEGMEPVSDTSTLTADDLIGSSVVGPNNETVADVSDIVLSPDGQVDAIIVDVGGFLGIGAKPVEMKLDELNIMRDSGGDLTVQSNMTQEQLESAPEYQAPEEGNQQQSN</sequence>
<feature type="signal peptide" evidence="2">
    <location>
        <begin position="1"/>
        <end position="23"/>
    </location>
</feature>
<feature type="compositionally biased region" description="Low complexity" evidence="1">
    <location>
        <begin position="396"/>
        <end position="435"/>
    </location>
</feature>
<proteinExistence type="predicted"/>
<keyword evidence="5" id="KW-1185">Reference proteome</keyword>
<feature type="compositionally biased region" description="Low complexity" evidence="1">
    <location>
        <begin position="193"/>
        <end position="212"/>
    </location>
</feature>
<name>A0A371X762_9HYPH</name>
<dbReference type="InterPro" id="IPR027275">
    <property type="entry name" value="PRC-brl_dom"/>
</dbReference>
<feature type="region of interest" description="Disordered" evidence="1">
    <location>
        <begin position="514"/>
        <end position="545"/>
    </location>
</feature>
<protein>
    <submittedName>
        <fullName evidence="4">PRC-barrel domain containing protein</fullName>
    </submittedName>
</protein>
<dbReference type="Proteomes" id="UP000264310">
    <property type="component" value="Unassembled WGS sequence"/>
</dbReference>
<feature type="chain" id="PRO_5016820357" evidence="2">
    <location>
        <begin position="24"/>
        <end position="545"/>
    </location>
</feature>
<dbReference type="InterPro" id="IPR011033">
    <property type="entry name" value="PRC_barrel-like_sf"/>
</dbReference>
<feature type="domain" description="PRC-barrel" evidence="3">
    <location>
        <begin position="72"/>
        <end position="131"/>
    </location>
</feature>
<reference evidence="4 5" key="1">
    <citation type="submission" date="2018-08" db="EMBL/GenBank/DDBJ databases">
        <title>Fulvimarina sp. 85, whole genome shotgun sequence.</title>
        <authorList>
            <person name="Tuo L."/>
        </authorList>
    </citation>
    <scope>NUCLEOTIDE SEQUENCE [LARGE SCALE GENOMIC DNA]</scope>
    <source>
        <strain evidence="4 5">85</strain>
    </source>
</reference>
<feature type="region of interest" description="Disordered" evidence="1">
    <location>
        <begin position="163"/>
        <end position="212"/>
    </location>
</feature>
<feature type="compositionally biased region" description="Low complexity" evidence="1">
    <location>
        <begin position="165"/>
        <end position="178"/>
    </location>
</feature>
<feature type="domain" description="PRC-barrel" evidence="3">
    <location>
        <begin position="241"/>
        <end position="301"/>
    </location>
</feature>
<dbReference type="PANTHER" id="PTHR36505:SF1">
    <property type="entry name" value="BLR1072 PROTEIN"/>
    <property type="match status" value="1"/>
</dbReference>
<dbReference type="EMBL" id="QURL01000002">
    <property type="protein sequence ID" value="RFC65063.1"/>
    <property type="molecule type" value="Genomic_DNA"/>
</dbReference>